<evidence type="ECO:0000313" key="2">
    <source>
        <dbReference type="Proteomes" id="UP000580051"/>
    </source>
</evidence>
<dbReference type="InterPro" id="IPR013783">
    <property type="entry name" value="Ig-like_fold"/>
</dbReference>
<reference evidence="1 2" key="1">
    <citation type="journal article" date="2020" name="Front. Microbiol.">
        <title>Single-cell genomics of novel Actinobacteria with the Wood-Ljungdahl pathway discovered in a serpentinizing system.</title>
        <authorList>
            <person name="Merino N."/>
            <person name="Kawai M."/>
            <person name="Boyd E.S."/>
            <person name="Colman D.R."/>
            <person name="McGlynn S.E."/>
            <person name="Nealson K.H."/>
            <person name="Kurokawa K."/>
            <person name="Hongoh Y."/>
        </authorList>
    </citation>
    <scope>NUCLEOTIDE SEQUENCE [LARGE SCALE GENOMIC DNA]</scope>
    <source>
        <strain evidence="1 2">S06</strain>
    </source>
</reference>
<dbReference type="Gene3D" id="2.60.40.10">
    <property type="entry name" value="Immunoglobulins"/>
    <property type="match status" value="1"/>
</dbReference>
<proteinExistence type="predicted"/>
<organism evidence="1 2">
    <name type="scientific">Candidatus Hakubella thermalkaliphila</name>
    <dbReference type="NCBI Taxonomy" id="2754717"/>
    <lineage>
        <taxon>Bacteria</taxon>
        <taxon>Bacillati</taxon>
        <taxon>Actinomycetota</taxon>
        <taxon>Actinomycetota incertae sedis</taxon>
        <taxon>Candidatus Hakubellales</taxon>
        <taxon>Candidatus Hakubellaceae</taxon>
        <taxon>Candidatus Hakubella</taxon>
    </lineage>
</organism>
<evidence type="ECO:0000313" key="1">
    <source>
        <dbReference type="EMBL" id="GFP21432.1"/>
    </source>
</evidence>
<dbReference type="Proteomes" id="UP000580051">
    <property type="component" value="Unassembled WGS sequence"/>
</dbReference>
<gene>
    <name evidence="1" type="ORF">HKBW3S06_00659</name>
</gene>
<sequence length="302" mass="33760">MKTVSALALALMILVVSILPLGGPTAKAQGPERYDVSWDYGGLLDVFELGTFRPGETFTVRLGVTNRGNFTWNAKDHKHPYHIHLSYHWYDAQGNLIQWEGLRSHLPRDLAPGERLHPFYDPVEVTVKVPEVSFPPPRRGSRHNALIRFDLVREGVTWFSWAGASTLAFYTLVEKAPELPSYSAIYTDHNSTPSIMAAGSKASFPFAVRNTGRATWNRGGPNPVHASYHWYDRRGKVVLWDGLRTKLPKDVPPGGGSGAFTITIKAPSTPGTYFIKYDMVKEGVTWFSWTGAPMHVRQVVVR</sequence>
<name>A0A6V8QEN8_9ACTN</name>
<dbReference type="AlphaFoldDB" id="A0A6V8QEN8"/>
<dbReference type="EMBL" id="BLRV01000047">
    <property type="protein sequence ID" value="GFP21432.1"/>
    <property type="molecule type" value="Genomic_DNA"/>
</dbReference>
<dbReference type="RefSeq" id="WP_176226565.1">
    <property type="nucleotide sequence ID" value="NZ_BLRV01000047.1"/>
</dbReference>
<protein>
    <recommendedName>
        <fullName evidence="3">Next to BRCA1 central domain-containing protein</fullName>
    </recommendedName>
</protein>
<dbReference type="GO" id="GO:0005975">
    <property type="term" value="P:carbohydrate metabolic process"/>
    <property type="evidence" value="ECO:0007669"/>
    <property type="project" value="UniProtKB-ARBA"/>
</dbReference>
<evidence type="ECO:0008006" key="3">
    <source>
        <dbReference type="Google" id="ProtNLM"/>
    </source>
</evidence>
<accession>A0A6V8QEN8</accession>
<comment type="caution">
    <text evidence="1">The sequence shown here is derived from an EMBL/GenBank/DDBJ whole genome shotgun (WGS) entry which is preliminary data.</text>
</comment>